<dbReference type="InterPro" id="IPR018062">
    <property type="entry name" value="HTH_AraC-typ_CS"/>
</dbReference>
<dbReference type="PROSITE" id="PS01124">
    <property type="entry name" value="HTH_ARAC_FAMILY_2"/>
    <property type="match status" value="1"/>
</dbReference>
<evidence type="ECO:0000313" key="6">
    <source>
        <dbReference type="Proteomes" id="UP001172082"/>
    </source>
</evidence>
<keyword evidence="3" id="KW-0804">Transcription</keyword>
<dbReference type="PROSITE" id="PS00041">
    <property type="entry name" value="HTH_ARAC_FAMILY_1"/>
    <property type="match status" value="1"/>
</dbReference>
<dbReference type="Gene3D" id="1.10.10.60">
    <property type="entry name" value="Homeodomain-like"/>
    <property type="match status" value="2"/>
</dbReference>
<name>A0ABT8KNV9_9BACT</name>
<gene>
    <name evidence="5" type="ORF">QQ008_11085</name>
</gene>
<accession>A0ABT8KNV9</accession>
<reference evidence="5" key="1">
    <citation type="submission" date="2023-06" db="EMBL/GenBank/DDBJ databases">
        <title>Genomic of Parafulvivirga corallium.</title>
        <authorList>
            <person name="Wang G."/>
        </authorList>
    </citation>
    <scope>NUCLEOTIDE SEQUENCE</scope>
    <source>
        <strain evidence="5">BMA10</strain>
    </source>
</reference>
<dbReference type="EMBL" id="JAUJEA010000003">
    <property type="protein sequence ID" value="MDN5201914.1"/>
    <property type="molecule type" value="Genomic_DNA"/>
</dbReference>
<evidence type="ECO:0000259" key="4">
    <source>
        <dbReference type="PROSITE" id="PS01124"/>
    </source>
</evidence>
<organism evidence="5 6">
    <name type="scientific">Splendidivirga corallicola</name>
    <dbReference type="NCBI Taxonomy" id="3051826"/>
    <lineage>
        <taxon>Bacteria</taxon>
        <taxon>Pseudomonadati</taxon>
        <taxon>Bacteroidota</taxon>
        <taxon>Cytophagia</taxon>
        <taxon>Cytophagales</taxon>
        <taxon>Splendidivirgaceae</taxon>
        <taxon>Splendidivirga</taxon>
    </lineage>
</organism>
<proteinExistence type="predicted"/>
<dbReference type="PANTHER" id="PTHR47504:SF5">
    <property type="entry name" value="RIGHT ORIGIN-BINDING PROTEIN"/>
    <property type="match status" value="1"/>
</dbReference>
<dbReference type="InterPro" id="IPR029442">
    <property type="entry name" value="GyrI-like"/>
</dbReference>
<protein>
    <submittedName>
        <fullName evidence="5">AraC family transcriptional regulator</fullName>
    </submittedName>
</protein>
<evidence type="ECO:0000256" key="1">
    <source>
        <dbReference type="ARBA" id="ARBA00023015"/>
    </source>
</evidence>
<dbReference type="PANTHER" id="PTHR47504">
    <property type="entry name" value="RIGHT ORIGIN-BINDING PROTEIN"/>
    <property type="match status" value="1"/>
</dbReference>
<evidence type="ECO:0000256" key="2">
    <source>
        <dbReference type="ARBA" id="ARBA00023125"/>
    </source>
</evidence>
<dbReference type="SUPFAM" id="SSF55136">
    <property type="entry name" value="Probable bacterial effector-binding domain"/>
    <property type="match status" value="1"/>
</dbReference>
<dbReference type="Gene3D" id="3.20.80.10">
    <property type="entry name" value="Regulatory factor, effector binding domain"/>
    <property type="match status" value="1"/>
</dbReference>
<dbReference type="InterPro" id="IPR011256">
    <property type="entry name" value="Reg_factor_effector_dom_sf"/>
</dbReference>
<dbReference type="Proteomes" id="UP001172082">
    <property type="component" value="Unassembled WGS sequence"/>
</dbReference>
<evidence type="ECO:0000256" key="3">
    <source>
        <dbReference type="ARBA" id="ARBA00023163"/>
    </source>
</evidence>
<dbReference type="SMART" id="SM00342">
    <property type="entry name" value="HTH_ARAC"/>
    <property type="match status" value="1"/>
</dbReference>
<keyword evidence="1" id="KW-0805">Transcription regulation</keyword>
<dbReference type="InterPro" id="IPR010499">
    <property type="entry name" value="AraC_E-bd"/>
</dbReference>
<keyword evidence="6" id="KW-1185">Reference proteome</keyword>
<dbReference type="RefSeq" id="WP_346751938.1">
    <property type="nucleotide sequence ID" value="NZ_JAUJEA010000003.1"/>
</dbReference>
<sequence length="296" mass="34565">MTNNTTDTYYERISQAVKFIEENLKNGLSIDSIAQRACYSKYHFIRIFSAMVGESVGDYVRKRRISESSKELISSGKSILNIALDYQFESQEAYTRSFKSIYNTTPGTYRKQGVHQIAFEQKVLSPTRLDHLKNNISLQPNIVEIPVRKLVGIRLKTSKVDNRIPLLWQTFMKRIHEIKYNKNTGRYGLHPYDSELTMESLSETWEFEKWATVEVTDPDQVPEGMETYILQAGKYAVFSHKSGITGIQMSFEYIYGTWLQNSEYQLDARDDFERYGEKFYGHENPDSEVEFWIPIK</sequence>
<dbReference type="InterPro" id="IPR050959">
    <property type="entry name" value="MarA-like"/>
</dbReference>
<dbReference type="Pfam" id="PF06445">
    <property type="entry name" value="GyrI-like"/>
    <property type="match status" value="1"/>
</dbReference>
<dbReference type="SUPFAM" id="SSF46689">
    <property type="entry name" value="Homeodomain-like"/>
    <property type="match status" value="2"/>
</dbReference>
<keyword evidence="2" id="KW-0238">DNA-binding</keyword>
<evidence type="ECO:0000313" key="5">
    <source>
        <dbReference type="EMBL" id="MDN5201914.1"/>
    </source>
</evidence>
<dbReference type="Pfam" id="PF12833">
    <property type="entry name" value="HTH_18"/>
    <property type="match status" value="1"/>
</dbReference>
<dbReference type="InterPro" id="IPR009057">
    <property type="entry name" value="Homeodomain-like_sf"/>
</dbReference>
<feature type="domain" description="HTH araC/xylS-type" evidence="4">
    <location>
        <begin position="14"/>
        <end position="112"/>
    </location>
</feature>
<comment type="caution">
    <text evidence="5">The sequence shown here is derived from an EMBL/GenBank/DDBJ whole genome shotgun (WGS) entry which is preliminary data.</text>
</comment>
<dbReference type="SMART" id="SM00871">
    <property type="entry name" value="AraC_E_bind"/>
    <property type="match status" value="1"/>
</dbReference>
<dbReference type="InterPro" id="IPR018060">
    <property type="entry name" value="HTH_AraC"/>
</dbReference>